<dbReference type="PANTHER" id="PTHR24228">
    <property type="entry name" value="B2 BRADYKININ RECEPTOR/ANGIOTENSIN II RECEPTOR"/>
    <property type="match status" value="1"/>
</dbReference>
<dbReference type="AlphaFoldDB" id="A0A8B7YVX4"/>
<feature type="transmembrane region" description="Helical" evidence="9">
    <location>
        <begin position="70"/>
        <end position="94"/>
    </location>
</feature>
<dbReference type="KEGG" id="aplc:110982608"/>
<keyword evidence="6 9" id="KW-0472">Membrane</keyword>
<dbReference type="GO" id="GO:0005886">
    <property type="term" value="C:plasma membrane"/>
    <property type="evidence" value="ECO:0007669"/>
    <property type="project" value="UniProtKB-SubCell"/>
</dbReference>
<dbReference type="GeneID" id="110982608"/>
<feature type="transmembrane region" description="Helical" evidence="9">
    <location>
        <begin position="106"/>
        <end position="127"/>
    </location>
</feature>
<evidence type="ECO:0000259" key="10">
    <source>
        <dbReference type="PROSITE" id="PS50262"/>
    </source>
</evidence>
<evidence type="ECO:0000256" key="1">
    <source>
        <dbReference type="ARBA" id="ARBA00004651"/>
    </source>
</evidence>
<evidence type="ECO:0000313" key="11">
    <source>
        <dbReference type="Proteomes" id="UP000694845"/>
    </source>
</evidence>
<feature type="transmembrane region" description="Helical" evidence="9">
    <location>
        <begin position="198"/>
        <end position="222"/>
    </location>
</feature>
<dbReference type="SMART" id="SM01381">
    <property type="entry name" value="7TM_GPCR_Srsx"/>
    <property type="match status" value="1"/>
</dbReference>
<dbReference type="GO" id="GO:0004930">
    <property type="term" value="F:G protein-coupled receptor activity"/>
    <property type="evidence" value="ECO:0007669"/>
    <property type="project" value="UniProtKB-KW"/>
</dbReference>
<feature type="domain" description="G-protein coupled receptors family 1 profile" evidence="10">
    <location>
        <begin position="49"/>
        <end position="308"/>
    </location>
</feature>
<evidence type="ECO:0000313" key="12">
    <source>
        <dbReference type="RefSeq" id="XP_022096847.1"/>
    </source>
</evidence>
<dbReference type="Proteomes" id="UP000694845">
    <property type="component" value="Unplaced"/>
</dbReference>
<evidence type="ECO:0000256" key="5">
    <source>
        <dbReference type="ARBA" id="ARBA00023040"/>
    </source>
</evidence>
<dbReference type="RefSeq" id="XP_022096847.1">
    <property type="nucleotide sequence ID" value="XM_022241155.1"/>
</dbReference>
<dbReference type="Gene3D" id="1.20.1070.10">
    <property type="entry name" value="Rhodopsin 7-helix transmembrane proteins"/>
    <property type="match status" value="1"/>
</dbReference>
<keyword evidence="4 9" id="KW-1133">Transmembrane helix</keyword>
<evidence type="ECO:0000256" key="8">
    <source>
        <dbReference type="ARBA" id="ARBA00023224"/>
    </source>
</evidence>
<evidence type="ECO:0000256" key="7">
    <source>
        <dbReference type="ARBA" id="ARBA00023170"/>
    </source>
</evidence>
<dbReference type="OMA" id="RIFIFIR"/>
<keyword evidence="3 9" id="KW-0812">Transmembrane</keyword>
<dbReference type="Pfam" id="PF00001">
    <property type="entry name" value="7tm_1"/>
    <property type="match status" value="1"/>
</dbReference>
<keyword evidence="11" id="KW-1185">Reference proteome</keyword>
<evidence type="ECO:0000256" key="3">
    <source>
        <dbReference type="ARBA" id="ARBA00022692"/>
    </source>
</evidence>
<dbReference type="InterPro" id="IPR017452">
    <property type="entry name" value="GPCR_Rhodpsn_7TM"/>
</dbReference>
<evidence type="ECO:0000256" key="9">
    <source>
        <dbReference type="SAM" id="Phobius"/>
    </source>
</evidence>
<comment type="subcellular location">
    <subcellularLocation>
        <location evidence="1">Cell membrane</location>
        <topology evidence="1">Multi-pass membrane protein</topology>
    </subcellularLocation>
</comment>
<proteinExistence type="predicted"/>
<accession>A0A8B7YVX4</accession>
<protein>
    <submittedName>
        <fullName evidence="12">Rhodopsin, GQ-coupled-like</fullName>
    </submittedName>
</protein>
<keyword evidence="2" id="KW-1003">Cell membrane</keyword>
<dbReference type="PANTHER" id="PTHR24228:SF72">
    <property type="entry name" value="G-PROTEIN COUPLED RECEPTORS FAMILY 1 PROFILE DOMAIN-CONTAINING PROTEIN"/>
    <property type="match status" value="1"/>
</dbReference>
<dbReference type="PRINTS" id="PR00237">
    <property type="entry name" value="GPCRRHODOPSN"/>
</dbReference>
<feature type="transmembrane region" description="Helical" evidence="9">
    <location>
        <begin position="148"/>
        <end position="168"/>
    </location>
</feature>
<feature type="transmembrane region" description="Helical" evidence="9">
    <location>
        <begin position="34"/>
        <end position="58"/>
    </location>
</feature>
<sequence>MDFSAVLNETYGVTSANSSDGVKSIYSAYLERQILSGFGFVVGAVGFFGNLAVITAILSFKRLQTRTNVFVLNLAVADVLTCTVSPLQALTVLHDELVIPPWSCKLVAFCLVTCIGCSINTLACIAVNRLVRITTMAMYHKLYTPFKLFLMISVSWCVPIAVATIPLFTDHAEYGFNNVYKSCTWESKTSYDLTYAKLIAIMFFPLQFTILFASYLKIYVYVRKKTQSMLRLSSSGDTIGSGSQAIQRQLWRRQVAVTKNLFLVVCVFLLCMIPYFATIGLPIPVIRSLLSYAAAILMTNSSLNPIIYGTKHPDFRMAFAYILCYRRKRHHLGPKVTALSGQNRSDTRTIAANMPQQMV</sequence>
<gene>
    <name evidence="12" type="primary">LOC110982608</name>
</gene>
<feature type="transmembrane region" description="Helical" evidence="9">
    <location>
        <begin position="261"/>
        <end position="283"/>
    </location>
</feature>
<evidence type="ECO:0000256" key="2">
    <source>
        <dbReference type="ARBA" id="ARBA00022475"/>
    </source>
</evidence>
<reference evidence="12" key="1">
    <citation type="submission" date="2025-08" db="UniProtKB">
        <authorList>
            <consortium name="RefSeq"/>
        </authorList>
    </citation>
    <scope>IDENTIFICATION</scope>
</reference>
<dbReference type="InterPro" id="IPR000276">
    <property type="entry name" value="GPCR_Rhodpsn"/>
</dbReference>
<organism evidence="11 12">
    <name type="scientific">Acanthaster planci</name>
    <name type="common">Crown-of-thorns starfish</name>
    <dbReference type="NCBI Taxonomy" id="133434"/>
    <lineage>
        <taxon>Eukaryota</taxon>
        <taxon>Metazoa</taxon>
        <taxon>Echinodermata</taxon>
        <taxon>Eleutherozoa</taxon>
        <taxon>Asterozoa</taxon>
        <taxon>Asteroidea</taxon>
        <taxon>Valvatacea</taxon>
        <taxon>Valvatida</taxon>
        <taxon>Acanthasteridae</taxon>
        <taxon>Acanthaster</taxon>
    </lineage>
</organism>
<evidence type="ECO:0000256" key="6">
    <source>
        <dbReference type="ARBA" id="ARBA00023136"/>
    </source>
</evidence>
<evidence type="ECO:0000256" key="4">
    <source>
        <dbReference type="ARBA" id="ARBA00022989"/>
    </source>
</evidence>
<keyword evidence="5" id="KW-0297">G-protein coupled receptor</keyword>
<feature type="transmembrane region" description="Helical" evidence="9">
    <location>
        <begin position="289"/>
        <end position="308"/>
    </location>
</feature>
<keyword evidence="8" id="KW-0807">Transducer</keyword>
<dbReference type="PROSITE" id="PS50262">
    <property type="entry name" value="G_PROTEIN_RECEP_F1_2"/>
    <property type="match status" value="1"/>
</dbReference>
<dbReference type="OrthoDB" id="6435638at2759"/>
<dbReference type="SUPFAM" id="SSF81321">
    <property type="entry name" value="Family A G protein-coupled receptor-like"/>
    <property type="match status" value="1"/>
</dbReference>
<keyword evidence="7" id="KW-0675">Receptor</keyword>
<name>A0A8B7YVX4_ACAPL</name>
<dbReference type="CDD" id="cd00637">
    <property type="entry name" value="7tm_classA_rhodopsin-like"/>
    <property type="match status" value="1"/>
</dbReference>